<dbReference type="RefSeq" id="WP_309038202.1">
    <property type="nucleotide sequence ID" value="NZ_JAVIFY010000001.1"/>
</dbReference>
<dbReference type="InterPro" id="IPR004675">
    <property type="entry name" value="AhpD_core"/>
</dbReference>
<dbReference type="PANTHER" id="PTHR35446">
    <property type="entry name" value="SI:CH211-175M2.5"/>
    <property type="match status" value="1"/>
</dbReference>
<evidence type="ECO:0000313" key="2">
    <source>
        <dbReference type="EMBL" id="MDQ9090239.1"/>
    </source>
</evidence>
<dbReference type="InterPro" id="IPR003779">
    <property type="entry name" value="CMD-like"/>
</dbReference>
<proteinExistence type="predicted"/>
<protein>
    <submittedName>
        <fullName evidence="2">Carboxymuconolactone decarboxylase family protein</fullName>
    </submittedName>
</protein>
<dbReference type="NCBIfam" id="TIGR00778">
    <property type="entry name" value="ahpD_dom"/>
    <property type="match status" value="1"/>
</dbReference>
<gene>
    <name evidence="2" type="ORF">RC083_01390</name>
</gene>
<dbReference type="PANTHER" id="PTHR35446:SF3">
    <property type="entry name" value="CMD DOMAIN-CONTAINING PROTEIN"/>
    <property type="match status" value="1"/>
</dbReference>
<dbReference type="Pfam" id="PF02627">
    <property type="entry name" value="CMD"/>
    <property type="match status" value="1"/>
</dbReference>
<sequence>MQRITTLTVNTTSGQAHTQLTNLKQAMGSEVNLFGALANSPAALQGFLNFKGSLDKGTLTKLQAEQLGLAIAGVNGCRYCASAHSFISEKLGLSADEIKANLNATSTDSKTNALLGFAKNVIEQRGRVSQEQIQSVKDADFSDEQLVEVIAHIALNTFTNYFNEAFDIEIDFPKVELA</sequence>
<evidence type="ECO:0000259" key="1">
    <source>
        <dbReference type="Pfam" id="PF02627"/>
    </source>
</evidence>
<dbReference type="SUPFAM" id="SSF69118">
    <property type="entry name" value="AhpD-like"/>
    <property type="match status" value="1"/>
</dbReference>
<dbReference type="Gene3D" id="1.20.1290.10">
    <property type="entry name" value="AhpD-like"/>
    <property type="match status" value="1"/>
</dbReference>
<name>A0ABU1B9Q4_PSEHA</name>
<organism evidence="2 3">
    <name type="scientific">Pseudoalteromonas haloplanktis</name>
    <name type="common">Alteromonas haloplanktis</name>
    <dbReference type="NCBI Taxonomy" id="228"/>
    <lineage>
        <taxon>Bacteria</taxon>
        <taxon>Pseudomonadati</taxon>
        <taxon>Pseudomonadota</taxon>
        <taxon>Gammaproteobacteria</taxon>
        <taxon>Alteromonadales</taxon>
        <taxon>Pseudoalteromonadaceae</taxon>
        <taxon>Pseudoalteromonas</taxon>
    </lineage>
</organism>
<accession>A0ABU1B9Q4</accession>
<feature type="domain" description="Carboxymuconolactone decarboxylase-like" evidence="1">
    <location>
        <begin position="41"/>
        <end position="115"/>
    </location>
</feature>
<comment type="caution">
    <text evidence="2">The sequence shown here is derived from an EMBL/GenBank/DDBJ whole genome shotgun (WGS) entry which is preliminary data.</text>
</comment>
<evidence type="ECO:0000313" key="3">
    <source>
        <dbReference type="Proteomes" id="UP001226574"/>
    </source>
</evidence>
<reference evidence="2 3" key="1">
    <citation type="submission" date="2023-08" db="EMBL/GenBank/DDBJ databases">
        <title>Pseudoalteromonas haloplanktis LL1 genome.</title>
        <authorList>
            <person name="Wu S."/>
        </authorList>
    </citation>
    <scope>NUCLEOTIDE SEQUENCE [LARGE SCALE GENOMIC DNA]</scope>
    <source>
        <strain evidence="2 3">LL1</strain>
    </source>
</reference>
<dbReference type="InterPro" id="IPR029032">
    <property type="entry name" value="AhpD-like"/>
</dbReference>
<dbReference type="Proteomes" id="UP001226574">
    <property type="component" value="Unassembled WGS sequence"/>
</dbReference>
<keyword evidence="3" id="KW-1185">Reference proteome</keyword>
<dbReference type="EMBL" id="JAVIFY010000001">
    <property type="protein sequence ID" value="MDQ9090239.1"/>
    <property type="molecule type" value="Genomic_DNA"/>
</dbReference>